<sequence>MELKINSWERRLLEIIMWKCLLVLPIEFAELLKASLKLLLVLNSPKFLKCLITPWLIYLRRLAHTPISVVSGMRKGVKAYTLSDLRTTQQNVGLLSSTATVFTRLDQMSAFPAGV</sequence>
<comment type="caution">
    <text evidence="1">The sequence shown here is derived from an EMBL/GenBank/DDBJ whole genome shotgun (WGS) entry which is preliminary data.</text>
</comment>
<evidence type="ECO:0000313" key="2">
    <source>
        <dbReference type="EMBL" id="GBN91229.1"/>
    </source>
</evidence>
<dbReference type="EMBL" id="BGPR01023770">
    <property type="protein sequence ID" value="GBN91202.1"/>
    <property type="molecule type" value="Genomic_DNA"/>
</dbReference>
<gene>
    <name evidence="2" type="ORF">AVEN_103443_1</name>
    <name evidence="1" type="ORF">AVEN_211365_1</name>
</gene>
<protein>
    <submittedName>
        <fullName evidence="1">Uncharacterized protein</fullName>
    </submittedName>
</protein>
<accession>A0A4Y2SS86</accession>
<proteinExistence type="predicted"/>
<dbReference type="AlphaFoldDB" id="A0A4Y2SS86"/>
<reference evidence="1 3" key="1">
    <citation type="journal article" date="2019" name="Sci. Rep.">
        <title>Orb-weaving spider Araneus ventricosus genome elucidates the spidroin gene catalogue.</title>
        <authorList>
            <person name="Kono N."/>
            <person name="Nakamura H."/>
            <person name="Ohtoshi R."/>
            <person name="Moran D.A.P."/>
            <person name="Shinohara A."/>
            <person name="Yoshida Y."/>
            <person name="Fujiwara M."/>
            <person name="Mori M."/>
            <person name="Tomita M."/>
            <person name="Arakawa K."/>
        </authorList>
    </citation>
    <scope>NUCLEOTIDE SEQUENCE [LARGE SCALE GENOMIC DNA]</scope>
</reference>
<organism evidence="1 3">
    <name type="scientific">Araneus ventricosus</name>
    <name type="common">Orbweaver spider</name>
    <name type="synonym">Epeira ventricosa</name>
    <dbReference type="NCBI Taxonomy" id="182803"/>
    <lineage>
        <taxon>Eukaryota</taxon>
        <taxon>Metazoa</taxon>
        <taxon>Ecdysozoa</taxon>
        <taxon>Arthropoda</taxon>
        <taxon>Chelicerata</taxon>
        <taxon>Arachnida</taxon>
        <taxon>Araneae</taxon>
        <taxon>Araneomorphae</taxon>
        <taxon>Entelegynae</taxon>
        <taxon>Araneoidea</taxon>
        <taxon>Araneidae</taxon>
        <taxon>Araneus</taxon>
    </lineage>
</organism>
<dbReference type="Proteomes" id="UP000499080">
    <property type="component" value="Unassembled WGS sequence"/>
</dbReference>
<evidence type="ECO:0000313" key="3">
    <source>
        <dbReference type="Proteomes" id="UP000499080"/>
    </source>
</evidence>
<name>A0A4Y2SS86_ARAVE</name>
<dbReference type="EMBL" id="BGPR01023786">
    <property type="protein sequence ID" value="GBN91229.1"/>
    <property type="molecule type" value="Genomic_DNA"/>
</dbReference>
<keyword evidence="3" id="KW-1185">Reference proteome</keyword>
<evidence type="ECO:0000313" key="1">
    <source>
        <dbReference type="EMBL" id="GBN91202.1"/>
    </source>
</evidence>